<protein>
    <submittedName>
        <fullName evidence="2">Prepilin-type N-terminal cleavage/methylation domain-containing protein</fullName>
    </submittedName>
</protein>
<organism evidence="2 3">
    <name type="scientific">Hydrogenophaga crocea</name>
    <dbReference type="NCBI Taxonomy" id="2716225"/>
    <lineage>
        <taxon>Bacteria</taxon>
        <taxon>Pseudomonadati</taxon>
        <taxon>Pseudomonadota</taxon>
        <taxon>Betaproteobacteria</taxon>
        <taxon>Burkholderiales</taxon>
        <taxon>Comamonadaceae</taxon>
        <taxon>Hydrogenophaga</taxon>
    </lineage>
</organism>
<keyword evidence="1" id="KW-1133">Transmembrane helix</keyword>
<dbReference type="Pfam" id="PF07963">
    <property type="entry name" value="N_methyl"/>
    <property type="match status" value="1"/>
</dbReference>
<dbReference type="InterPro" id="IPR032092">
    <property type="entry name" value="PilW"/>
</dbReference>
<proteinExistence type="predicted"/>
<name>A0A6G8IDW1_9BURK</name>
<dbReference type="SUPFAM" id="SSF54523">
    <property type="entry name" value="Pili subunits"/>
    <property type="match status" value="1"/>
</dbReference>
<evidence type="ECO:0000256" key="1">
    <source>
        <dbReference type="SAM" id="Phobius"/>
    </source>
</evidence>
<dbReference type="PROSITE" id="PS00409">
    <property type="entry name" value="PROKAR_NTER_METHYL"/>
    <property type="match status" value="1"/>
</dbReference>
<dbReference type="Pfam" id="PF16074">
    <property type="entry name" value="PilW"/>
    <property type="match status" value="1"/>
</dbReference>
<accession>A0A6G8IDW1</accession>
<keyword evidence="1" id="KW-0472">Membrane</keyword>
<dbReference type="AlphaFoldDB" id="A0A6G8IDW1"/>
<dbReference type="KEGG" id="hcz:G9Q37_03930"/>
<dbReference type="Proteomes" id="UP000503162">
    <property type="component" value="Chromosome"/>
</dbReference>
<dbReference type="EMBL" id="CP049989">
    <property type="protein sequence ID" value="QIM51342.1"/>
    <property type="molecule type" value="Genomic_DNA"/>
</dbReference>
<dbReference type="InterPro" id="IPR045584">
    <property type="entry name" value="Pilin-like"/>
</dbReference>
<dbReference type="NCBIfam" id="TIGR02532">
    <property type="entry name" value="IV_pilin_GFxxxE"/>
    <property type="match status" value="1"/>
</dbReference>
<dbReference type="RefSeq" id="WP_166224857.1">
    <property type="nucleotide sequence ID" value="NZ_CP049989.1"/>
</dbReference>
<feature type="transmembrane region" description="Helical" evidence="1">
    <location>
        <begin position="21"/>
        <end position="44"/>
    </location>
</feature>
<reference evidence="2 3" key="1">
    <citation type="submission" date="2020-03" db="EMBL/GenBank/DDBJ databases">
        <title>Hydrogenophaga sp. nov. isolated from cyanobacterial mat.</title>
        <authorList>
            <person name="Thorat V."/>
            <person name="Kirdat K."/>
            <person name="Tiwarekar B."/>
            <person name="Costa E.D."/>
            <person name="Yadav A."/>
        </authorList>
    </citation>
    <scope>NUCLEOTIDE SEQUENCE [LARGE SCALE GENOMIC DNA]</scope>
    <source>
        <strain evidence="2 3">BA0156</strain>
    </source>
</reference>
<dbReference type="GO" id="GO:0043683">
    <property type="term" value="P:type IV pilus assembly"/>
    <property type="evidence" value="ECO:0007669"/>
    <property type="project" value="InterPro"/>
</dbReference>
<evidence type="ECO:0000313" key="3">
    <source>
        <dbReference type="Proteomes" id="UP000503162"/>
    </source>
</evidence>
<keyword evidence="1" id="KW-0812">Transmembrane</keyword>
<gene>
    <name evidence="2" type="ORF">G9Q37_03930</name>
</gene>
<evidence type="ECO:0000313" key="2">
    <source>
        <dbReference type="EMBL" id="QIM51342.1"/>
    </source>
</evidence>
<keyword evidence="3" id="KW-1185">Reference proteome</keyword>
<dbReference type="InterPro" id="IPR012902">
    <property type="entry name" value="N_methyl_site"/>
</dbReference>
<sequence>MRHVNKMRGLGAARQHARGFSLIELMVALVLGLVIVGGVVSLFVNNQQAARTNEGLGRLQENARTAFELLAREIRQVGGNPCGAVTTTNALINPAANWWSNWDGGVLRGFDETQDTLGMAPFGAGVGQRVAGTHALIVLSGGMFNGSIITNHTPANQTITLNSTGHGLVANDLAVVCDGESAALVQLTAVTTTPAGTVRHQVGGTSLNSTVDIGFPAGTPKTFQPNGLVTRYTASFWYVGNNPRGGRSLYRMGRNGVGEEIADGVSNMQVGYLTRNQGNGNLANDWVTASAVTDWTNAATNLPVAVRLTLTLSSADGVGVGQVPLQRQVFHVINLRNRPAP</sequence>